<evidence type="ECO:0000313" key="3">
    <source>
        <dbReference type="EMBL" id="KAK1627146.1"/>
    </source>
</evidence>
<evidence type="ECO:0000256" key="1">
    <source>
        <dbReference type="SAM" id="MobiDB-lite"/>
    </source>
</evidence>
<feature type="compositionally biased region" description="Polar residues" evidence="1">
    <location>
        <begin position="1"/>
        <end position="10"/>
    </location>
</feature>
<comment type="caution">
    <text evidence="3">The sequence shown here is derived from an EMBL/GenBank/DDBJ whole genome shotgun (WGS) entry which is preliminary data.</text>
</comment>
<dbReference type="EMBL" id="JAUUTY010000005">
    <property type="protein sequence ID" value="KAK1627146.1"/>
    <property type="molecule type" value="Genomic_DNA"/>
</dbReference>
<proteinExistence type="predicted"/>
<dbReference type="Pfam" id="PF07727">
    <property type="entry name" value="RVT_2"/>
    <property type="match status" value="1"/>
</dbReference>
<reference evidence="3" key="1">
    <citation type="submission" date="2023-07" db="EMBL/GenBank/DDBJ databases">
        <title>A chromosome-level genome assembly of Lolium multiflorum.</title>
        <authorList>
            <person name="Chen Y."/>
            <person name="Copetti D."/>
            <person name="Kolliker R."/>
            <person name="Studer B."/>
        </authorList>
    </citation>
    <scope>NUCLEOTIDE SEQUENCE</scope>
    <source>
        <strain evidence="3">02402/16</strain>
        <tissue evidence="3">Leaf</tissue>
    </source>
</reference>
<name>A0AAD8RNV1_LOLMU</name>
<gene>
    <name evidence="3" type="ORF">QYE76_001461</name>
</gene>
<keyword evidence="4" id="KW-1185">Reference proteome</keyword>
<dbReference type="AlphaFoldDB" id="A0AAD8RNV1"/>
<feature type="region of interest" description="Disordered" evidence="1">
    <location>
        <begin position="1"/>
        <end position="22"/>
    </location>
</feature>
<evidence type="ECO:0000259" key="2">
    <source>
        <dbReference type="Pfam" id="PF07727"/>
    </source>
</evidence>
<feature type="domain" description="Reverse transcriptase Ty1/copia-type" evidence="2">
    <location>
        <begin position="120"/>
        <end position="182"/>
    </location>
</feature>
<accession>A0AAD8RNV1</accession>
<dbReference type="Proteomes" id="UP001231189">
    <property type="component" value="Unassembled WGS sequence"/>
</dbReference>
<evidence type="ECO:0000313" key="4">
    <source>
        <dbReference type="Proteomes" id="UP001231189"/>
    </source>
</evidence>
<sequence>MGPLTSSSAPHQEAPASLPQSAVVVPSPTTTVTRQAATASRQAAATEKGAAAAAFYVASTRGPTTSSITRSGCQVRHLYRLNLSCMDSTVAPIPTMFRQAMQDSSWPAAMAEDYWALVDNNTLSLVPHPPHANIVTVKWICRQKFHSDGTLARYKACWVIRGYSQRWSIDYDKTFHPVVKLMLLGIQV</sequence>
<dbReference type="InterPro" id="IPR013103">
    <property type="entry name" value="RVT_2"/>
</dbReference>
<organism evidence="3 4">
    <name type="scientific">Lolium multiflorum</name>
    <name type="common">Italian ryegrass</name>
    <name type="synonym">Lolium perenne subsp. multiflorum</name>
    <dbReference type="NCBI Taxonomy" id="4521"/>
    <lineage>
        <taxon>Eukaryota</taxon>
        <taxon>Viridiplantae</taxon>
        <taxon>Streptophyta</taxon>
        <taxon>Embryophyta</taxon>
        <taxon>Tracheophyta</taxon>
        <taxon>Spermatophyta</taxon>
        <taxon>Magnoliopsida</taxon>
        <taxon>Liliopsida</taxon>
        <taxon>Poales</taxon>
        <taxon>Poaceae</taxon>
        <taxon>BOP clade</taxon>
        <taxon>Pooideae</taxon>
        <taxon>Poodae</taxon>
        <taxon>Poeae</taxon>
        <taxon>Poeae Chloroplast Group 2 (Poeae type)</taxon>
        <taxon>Loliodinae</taxon>
        <taxon>Loliinae</taxon>
        <taxon>Lolium</taxon>
    </lineage>
</organism>
<protein>
    <recommendedName>
        <fullName evidence="2">Reverse transcriptase Ty1/copia-type domain-containing protein</fullName>
    </recommendedName>
</protein>